<sequence length="216" mass="24213">MHSPRVPHWQAVKRILRYIKLTSTINLQLSPSSPNQLTAWSNANWAGCLDDRQSTSGYCIFLGSNLISWSSKKHPTVARSSTKTEFKDVAIATAEVIGLQHLYRDLGVHLKCSPLLYCDNMGAMYFSSTPVFQARTKHVEIHFHFVQNRVQNKSLRVAFISGKDQLADLLTKPISSSQFALLCSNLQLQALPFDLKDDVKDKATPALTVDHNTSQQ</sequence>
<gene>
    <name evidence="1" type="ORF">F2P56_023398</name>
</gene>
<name>A0A833U0Y5_JUGRE</name>
<proteinExistence type="predicted"/>
<dbReference type="Gramene" id="Jr10_25040_p1">
    <property type="protein sequence ID" value="cds.Jr10_25040_p1"/>
    <property type="gene ID" value="Jr10_25040"/>
</dbReference>
<dbReference type="PANTHER" id="PTHR11439">
    <property type="entry name" value="GAG-POL-RELATED RETROTRANSPOSON"/>
    <property type="match status" value="1"/>
</dbReference>
<dbReference type="AlphaFoldDB" id="A0A833U0Y5"/>
<protein>
    <recommendedName>
        <fullName evidence="3">Secreted RxLR effector protein 161-like</fullName>
    </recommendedName>
</protein>
<reference evidence="1" key="2">
    <citation type="submission" date="2020-03" db="EMBL/GenBank/DDBJ databases">
        <title>Walnut 2.0.</title>
        <authorList>
            <person name="Marrano A."/>
            <person name="Britton M."/>
            <person name="Zimin A.V."/>
            <person name="Zaini P.A."/>
            <person name="Workman R."/>
            <person name="Puiu D."/>
            <person name="Bianco L."/>
            <person name="Allen B.J."/>
            <person name="Troggio M."/>
            <person name="Leslie C.A."/>
            <person name="Timp W."/>
            <person name="Dendekar A."/>
            <person name="Salzberg S.L."/>
            <person name="Neale D.B."/>
        </authorList>
    </citation>
    <scope>NUCLEOTIDE SEQUENCE</scope>
    <source>
        <tissue evidence="1">Leaves</tissue>
    </source>
</reference>
<comment type="caution">
    <text evidence="1">The sequence shown here is derived from an EMBL/GenBank/DDBJ whole genome shotgun (WGS) entry which is preliminary data.</text>
</comment>
<dbReference type="PANTHER" id="PTHR11439:SF524">
    <property type="entry name" value="RNA-DIRECTED DNA POLYMERASE, PROTEIN KINASE RLK-PELLE-DLSV FAMILY"/>
    <property type="match status" value="1"/>
</dbReference>
<evidence type="ECO:0008006" key="3">
    <source>
        <dbReference type="Google" id="ProtNLM"/>
    </source>
</evidence>
<evidence type="ECO:0000313" key="2">
    <source>
        <dbReference type="Proteomes" id="UP000619265"/>
    </source>
</evidence>
<evidence type="ECO:0000313" key="1">
    <source>
        <dbReference type="EMBL" id="KAF5459455.1"/>
    </source>
</evidence>
<organism evidence="1 2">
    <name type="scientific">Juglans regia</name>
    <name type="common">English walnut</name>
    <dbReference type="NCBI Taxonomy" id="51240"/>
    <lineage>
        <taxon>Eukaryota</taxon>
        <taxon>Viridiplantae</taxon>
        <taxon>Streptophyta</taxon>
        <taxon>Embryophyta</taxon>
        <taxon>Tracheophyta</taxon>
        <taxon>Spermatophyta</taxon>
        <taxon>Magnoliopsida</taxon>
        <taxon>eudicotyledons</taxon>
        <taxon>Gunneridae</taxon>
        <taxon>Pentapetalae</taxon>
        <taxon>rosids</taxon>
        <taxon>fabids</taxon>
        <taxon>Fagales</taxon>
        <taxon>Juglandaceae</taxon>
        <taxon>Juglans</taxon>
    </lineage>
</organism>
<reference evidence="1" key="1">
    <citation type="submission" date="2015-10" db="EMBL/GenBank/DDBJ databases">
        <authorList>
            <person name="Martinez-Garcia P.J."/>
            <person name="Crepeau M.W."/>
            <person name="Puiu D."/>
            <person name="Gonzalez-Ibeas D."/>
            <person name="Whalen J."/>
            <person name="Stevens K."/>
            <person name="Paul R."/>
            <person name="Butterfield T."/>
            <person name="Britton M."/>
            <person name="Reagan R."/>
            <person name="Chakraborty S."/>
            <person name="Walawage S.L."/>
            <person name="Vasquez-Gross H.A."/>
            <person name="Cardeno C."/>
            <person name="Famula R."/>
            <person name="Pratt K."/>
            <person name="Kuruganti S."/>
            <person name="Aradhya M.K."/>
            <person name="Leslie C.A."/>
            <person name="Dandekar A.M."/>
            <person name="Salzberg S.L."/>
            <person name="Wegrzyn J.L."/>
            <person name="Langley C.H."/>
            <person name="Neale D.B."/>
        </authorList>
    </citation>
    <scope>NUCLEOTIDE SEQUENCE</scope>
    <source>
        <tissue evidence="1">Leaves</tissue>
    </source>
</reference>
<dbReference type="CDD" id="cd09272">
    <property type="entry name" value="RNase_HI_RT_Ty1"/>
    <property type="match status" value="1"/>
</dbReference>
<dbReference type="EMBL" id="LIHL02000010">
    <property type="protein sequence ID" value="KAF5459455.1"/>
    <property type="molecule type" value="Genomic_DNA"/>
</dbReference>
<accession>A0A833U0Y5</accession>
<dbReference type="Proteomes" id="UP000619265">
    <property type="component" value="Unassembled WGS sequence"/>
</dbReference>